<dbReference type="PANTHER" id="PTHR35450:SF2">
    <property type="entry name" value="REVERSE TRANSCRIPTASE DOMAIN-CONTAINING PROTEIN"/>
    <property type="match status" value="1"/>
</dbReference>
<dbReference type="EMBL" id="PITK01000871">
    <property type="protein sequence ID" value="TBU12164.1"/>
    <property type="molecule type" value="Genomic_DNA"/>
</dbReference>
<keyword evidence="4" id="KW-1185">Reference proteome</keyword>
<dbReference type="InterPro" id="IPR043502">
    <property type="entry name" value="DNA/RNA_pol_sf"/>
</dbReference>
<accession>A0A4Q9LUD6</accession>
<dbReference type="InterPro" id="IPR021109">
    <property type="entry name" value="Peptidase_aspartic_dom_sf"/>
</dbReference>
<dbReference type="VEuPathDB" id="MicrosporidiaDB:CWI38_0871p0010"/>
<dbReference type="Gene3D" id="1.10.340.70">
    <property type="match status" value="1"/>
</dbReference>
<keyword evidence="3" id="KW-0548">Nucleotidyltransferase</keyword>
<reference evidence="3 4" key="1">
    <citation type="submission" date="2017-12" db="EMBL/GenBank/DDBJ databases">
        <authorList>
            <person name="Pombert J.-F."/>
            <person name="Haag K.L."/>
            <person name="Ebert D."/>
        </authorList>
    </citation>
    <scope>NUCLEOTIDE SEQUENCE [LARGE SCALE GENOMIC DNA]</scope>
    <source>
        <strain evidence="3">IL-G-3</strain>
    </source>
</reference>
<feature type="domain" description="Reverse transcriptase" evidence="2">
    <location>
        <begin position="292"/>
        <end position="593"/>
    </location>
</feature>
<proteinExistence type="predicted"/>
<dbReference type="Proteomes" id="UP000292282">
    <property type="component" value="Unassembled WGS sequence"/>
</dbReference>
<dbReference type="InterPro" id="IPR000477">
    <property type="entry name" value="RT_dom"/>
</dbReference>
<protein>
    <submittedName>
        <fullName evidence="3">Reverse transcriptase</fullName>
    </submittedName>
</protein>
<dbReference type="GO" id="GO:0003964">
    <property type="term" value="F:RNA-directed DNA polymerase activity"/>
    <property type="evidence" value="ECO:0007669"/>
    <property type="project" value="UniProtKB-KW"/>
</dbReference>
<organism evidence="3 4">
    <name type="scientific">Hamiltosporidium tvaerminnensis</name>
    <dbReference type="NCBI Taxonomy" id="1176355"/>
    <lineage>
        <taxon>Eukaryota</taxon>
        <taxon>Fungi</taxon>
        <taxon>Fungi incertae sedis</taxon>
        <taxon>Microsporidia</taxon>
        <taxon>Dubosqiidae</taxon>
        <taxon>Hamiltosporidium</taxon>
    </lineage>
</organism>
<dbReference type="SUPFAM" id="SSF56672">
    <property type="entry name" value="DNA/RNA polymerases"/>
    <property type="match status" value="1"/>
</dbReference>
<dbReference type="PANTHER" id="PTHR35450">
    <property type="entry name" value="REVERSE TRANSCRIPTASE DOMAIN-CONTAINING PROTEIN"/>
    <property type="match status" value="1"/>
</dbReference>
<dbReference type="OrthoDB" id="8015698at2759"/>
<comment type="caution">
    <text evidence="3">The sequence shown here is derived from an EMBL/GenBank/DDBJ whole genome shotgun (WGS) entry which is preliminary data.</text>
</comment>
<keyword evidence="3" id="KW-0695">RNA-directed DNA polymerase</keyword>
<feature type="compositionally biased region" description="Polar residues" evidence="1">
    <location>
        <begin position="1048"/>
        <end position="1057"/>
    </location>
</feature>
<dbReference type="PROSITE" id="PS50878">
    <property type="entry name" value="RT_POL"/>
    <property type="match status" value="1"/>
</dbReference>
<name>A0A4Q9LUD6_9MICR</name>
<feature type="region of interest" description="Disordered" evidence="1">
    <location>
        <begin position="1027"/>
        <end position="1057"/>
    </location>
</feature>
<sequence length="1440" mass="166209">MCDVDVAMLYERLQPPPTFHDTTHQPPSSSCQTSPVCLVDTILSSSGYDASACEPANGMTNLNTDSILEGNRLMVLHSILDSVTVVEQEWPRSAILAVQKRFKRRPRNGWPATLRYYNEKFGCTLDIEVLKKLAQSEMGKEVKSEENGERRRIATCLADTCTLTDTTEYINLRDKFLSKIKEISENEIGKVMVRTQKLPSELVDSKILDLINRIIGEYADSYVPMTITAVAQIIKAAQVFYDEATRKEKLRSAWKENIESKISKLVLSKDLLEKARKHEKLSPSETKSLKQIMREFNLNLSSVTDLSEALVKKNETLNVYEKKITMYESRKQFRKENRMFELFRGRFYRGLSERVESEHVVSRDEIVRFWSTMWNKNDDTVTYDDFLIPFKFTTLHKYLYDIVKVICSEGTPKADWFYCGLTYLIHKRIPQRGSDYRPINCMSYLYKFTTKCVTKVVQLKMEKRGLLAENHLEAQALVNIALNKDKKIERGILQGDSLSPLLFVLCMDPLSRKLNEKYTKVTVQTDAESHSTYHLLFIDDLKLLAKDSSTLRAMTDEAKEFLEVIGLEINKEKLATNDTCCEDTSTLLEGVSVYKYLGIVEDSRGIPTLSSFEEVQSKLISRVELICHTRLNATNLFSAINQHAISLINYHKGVLRIEPADFSKLNDAVRVVLVKNKIHLRPGCKERLYLPRAELGRGLHSVELRSEHMLLQFLDRLEKSKEISTRRAAILKVENNNKTHLALIKGFLKVKYRLVEEVTKKSLEEAQLAKLYNEIEKRKLHSKLYNARKNELVSRGNIRPRNEAVFCYIQDRNVFLGADGMCQHCGKSGKTIDHLATRCEKTLGHDYTRQHNEVIRFLHLFLLNRYKFKSPKRIRSHSVQEILDNEYAEIRVDTRIKTDVKIRNNRPDIFILDKKKNKITLIEVGITSQDSLQTVETEKLRKYDLLANNLGLIFKCSVEIIPYVMTWDGIAYIQSIVLKKTVETISFDRRRGLESGINAEESWKRASMGVIMRSEMHEEPTPLLKEEKREEDGAKKFKPNNKAPFISQGGTTLEEPTNNINKESVKLPLKLDTPSLNIDLDQMLIDKVSFLKIIEEFDQAIISNKKENLKSKNIMEKYSYNIANPNEKYLYTDLKHKIIVPDDISVRLINQIHLILGHCGINRLYYSIKNLKLISNIKAKIKHIVSTCSTCMINKIQTISYEKITGFFENAQPLEKICSEILGPLINQFYKRKFYILRITDEIIFNQSRLDLLERTREINLESIATRIKQAADSENRKSNAKRKTEFVYEVGNFVLVKNHNRSKLDPFYIGPAKVVTMHRNNNVNNFCNGSSKKSDKKAIIDFILNEENSHKTEFYVLKDSPIKILLGNEFLINNKAVLDFKDKKLTIYGVKYNLVGSEKDTEELMDKRLIDNICATTNDEELKMFLKSIILTKINANQF</sequence>
<dbReference type="InterPro" id="IPR041588">
    <property type="entry name" value="Integrase_H2C2"/>
</dbReference>
<dbReference type="Pfam" id="PF17921">
    <property type="entry name" value="Integrase_H2C2"/>
    <property type="match status" value="1"/>
</dbReference>
<evidence type="ECO:0000313" key="3">
    <source>
        <dbReference type="EMBL" id="TBU12164.1"/>
    </source>
</evidence>
<evidence type="ECO:0000256" key="1">
    <source>
        <dbReference type="SAM" id="MobiDB-lite"/>
    </source>
</evidence>
<dbReference type="Pfam" id="PF00078">
    <property type="entry name" value="RVT_1"/>
    <property type="match status" value="1"/>
</dbReference>
<keyword evidence="3" id="KW-0808">Transferase</keyword>
<evidence type="ECO:0000313" key="4">
    <source>
        <dbReference type="Proteomes" id="UP000292282"/>
    </source>
</evidence>
<evidence type="ECO:0000259" key="2">
    <source>
        <dbReference type="PROSITE" id="PS50878"/>
    </source>
</evidence>
<gene>
    <name evidence="3" type="ORF">CWI38_0871p0010</name>
</gene>
<dbReference type="Gene3D" id="2.40.70.10">
    <property type="entry name" value="Acid Proteases"/>
    <property type="match status" value="1"/>
</dbReference>